<dbReference type="Proteomes" id="UP001221757">
    <property type="component" value="Unassembled WGS sequence"/>
</dbReference>
<sequence>MNMLVLTKTDLNQQWDEDSGGWRKRCGAVQAGVLGDDGETATYSEKEGPIPW</sequence>
<dbReference type="EMBL" id="JARKIE010000172">
    <property type="protein sequence ID" value="KAJ7671768.1"/>
    <property type="molecule type" value="Genomic_DNA"/>
</dbReference>
<protein>
    <submittedName>
        <fullName evidence="1">Uncharacterized protein</fullName>
    </submittedName>
</protein>
<gene>
    <name evidence="1" type="ORF">B0H17DRAFT_1084933</name>
</gene>
<organism evidence="1 2">
    <name type="scientific">Mycena rosella</name>
    <name type="common">Pink bonnet</name>
    <name type="synonym">Agaricus rosellus</name>
    <dbReference type="NCBI Taxonomy" id="1033263"/>
    <lineage>
        <taxon>Eukaryota</taxon>
        <taxon>Fungi</taxon>
        <taxon>Dikarya</taxon>
        <taxon>Basidiomycota</taxon>
        <taxon>Agaricomycotina</taxon>
        <taxon>Agaricomycetes</taxon>
        <taxon>Agaricomycetidae</taxon>
        <taxon>Agaricales</taxon>
        <taxon>Marasmiineae</taxon>
        <taxon>Mycenaceae</taxon>
        <taxon>Mycena</taxon>
    </lineage>
</organism>
<keyword evidence="2" id="KW-1185">Reference proteome</keyword>
<proteinExistence type="predicted"/>
<evidence type="ECO:0000313" key="2">
    <source>
        <dbReference type="Proteomes" id="UP001221757"/>
    </source>
</evidence>
<dbReference type="AlphaFoldDB" id="A0AAD7CZN3"/>
<evidence type="ECO:0000313" key="1">
    <source>
        <dbReference type="EMBL" id="KAJ7671768.1"/>
    </source>
</evidence>
<accession>A0AAD7CZN3</accession>
<comment type="caution">
    <text evidence="1">The sequence shown here is derived from an EMBL/GenBank/DDBJ whole genome shotgun (WGS) entry which is preliminary data.</text>
</comment>
<reference evidence="1" key="1">
    <citation type="submission" date="2023-03" db="EMBL/GenBank/DDBJ databases">
        <title>Massive genome expansion in bonnet fungi (Mycena s.s.) driven by repeated elements and novel gene families across ecological guilds.</title>
        <authorList>
            <consortium name="Lawrence Berkeley National Laboratory"/>
            <person name="Harder C.B."/>
            <person name="Miyauchi S."/>
            <person name="Viragh M."/>
            <person name="Kuo A."/>
            <person name="Thoen E."/>
            <person name="Andreopoulos B."/>
            <person name="Lu D."/>
            <person name="Skrede I."/>
            <person name="Drula E."/>
            <person name="Henrissat B."/>
            <person name="Morin E."/>
            <person name="Kohler A."/>
            <person name="Barry K."/>
            <person name="LaButti K."/>
            <person name="Morin E."/>
            <person name="Salamov A."/>
            <person name="Lipzen A."/>
            <person name="Mereny Z."/>
            <person name="Hegedus B."/>
            <person name="Baldrian P."/>
            <person name="Stursova M."/>
            <person name="Weitz H."/>
            <person name="Taylor A."/>
            <person name="Grigoriev I.V."/>
            <person name="Nagy L.G."/>
            <person name="Martin F."/>
            <person name="Kauserud H."/>
        </authorList>
    </citation>
    <scope>NUCLEOTIDE SEQUENCE</scope>
    <source>
        <strain evidence="1">CBHHK067</strain>
    </source>
</reference>
<name>A0AAD7CZN3_MYCRO</name>